<dbReference type="AlphaFoldDB" id="A0A6M0QPD0"/>
<dbReference type="EMBL" id="JAAIVJ010000001">
    <property type="protein sequence ID" value="NEY89287.1"/>
    <property type="molecule type" value="Genomic_DNA"/>
</dbReference>
<dbReference type="InterPro" id="IPR056644">
    <property type="entry name" value="DUF7742"/>
</dbReference>
<gene>
    <name evidence="2" type="ORF">G4Z14_03175</name>
</gene>
<evidence type="ECO:0000313" key="3">
    <source>
        <dbReference type="Proteomes" id="UP000477782"/>
    </source>
</evidence>
<evidence type="ECO:0000259" key="1">
    <source>
        <dbReference type="Pfam" id="PF24891"/>
    </source>
</evidence>
<accession>A0A6M0QPD0</accession>
<organism evidence="2 3">
    <name type="scientific">Tabrizicola oligotrophica</name>
    <dbReference type="NCBI Taxonomy" id="2710650"/>
    <lineage>
        <taxon>Bacteria</taxon>
        <taxon>Pseudomonadati</taxon>
        <taxon>Pseudomonadota</taxon>
        <taxon>Alphaproteobacteria</taxon>
        <taxon>Rhodobacterales</taxon>
        <taxon>Paracoccaceae</taxon>
        <taxon>Tabrizicola</taxon>
    </lineage>
</organism>
<protein>
    <recommendedName>
        <fullName evidence="1">DUF7742 domain-containing protein</fullName>
    </recommendedName>
</protein>
<evidence type="ECO:0000313" key="2">
    <source>
        <dbReference type="EMBL" id="NEY89287.1"/>
    </source>
</evidence>
<dbReference type="Proteomes" id="UP000477782">
    <property type="component" value="Unassembled WGS sequence"/>
</dbReference>
<name>A0A6M0QPD0_9RHOB</name>
<feature type="domain" description="DUF7742" evidence="1">
    <location>
        <begin position="2"/>
        <end position="71"/>
    </location>
</feature>
<proteinExistence type="predicted"/>
<comment type="caution">
    <text evidence="2">The sequence shown here is derived from an EMBL/GenBank/DDBJ whole genome shotgun (WGS) entry which is preliminary data.</text>
</comment>
<sequence>MRRCMLDDLLAGAGRLADVPPALRRNLADRMIHEAHAAHHYMRRFGRPHPGWGNGSLMARALTETHSARPLCYASLAVMADAVARFRAGNLARGHGLSLWSALC</sequence>
<keyword evidence="3" id="KW-1185">Reference proteome</keyword>
<dbReference type="RefSeq" id="WP_164623291.1">
    <property type="nucleotide sequence ID" value="NZ_JAAIVJ010000001.1"/>
</dbReference>
<dbReference type="Pfam" id="PF24891">
    <property type="entry name" value="DUF7742"/>
    <property type="match status" value="1"/>
</dbReference>
<reference evidence="2 3" key="1">
    <citation type="submission" date="2020-02" db="EMBL/GenBank/DDBJ databases">
        <authorList>
            <person name="Chen W.-M."/>
        </authorList>
    </citation>
    <scope>NUCLEOTIDE SEQUENCE [LARGE SCALE GENOMIC DNA]</scope>
    <source>
        <strain evidence="2 3">KMS-5</strain>
    </source>
</reference>